<name>A0A7W9N0K6_9MICC</name>
<evidence type="ECO:0000313" key="7">
    <source>
        <dbReference type="Proteomes" id="UP000567246"/>
    </source>
</evidence>
<gene>
    <name evidence="6" type="ORF">HDA33_000903</name>
</gene>
<dbReference type="InterPro" id="IPR013785">
    <property type="entry name" value="Aldolase_TIM"/>
</dbReference>
<evidence type="ECO:0000256" key="3">
    <source>
        <dbReference type="PIRNR" id="PIRNR001365"/>
    </source>
</evidence>
<reference evidence="6 7" key="1">
    <citation type="submission" date="2020-08" db="EMBL/GenBank/DDBJ databases">
        <title>Sequencing the genomes of 1000 actinobacteria strains.</title>
        <authorList>
            <person name="Klenk H.-P."/>
        </authorList>
    </citation>
    <scope>NUCLEOTIDE SEQUENCE [LARGE SCALE GENOMIC DNA]</scope>
    <source>
        <strain evidence="6 7">DSM 17945</strain>
    </source>
</reference>
<dbReference type="EMBL" id="JACHMW010000001">
    <property type="protein sequence ID" value="MBB5848339.1"/>
    <property type="molecule type" value="Genomic_DNA"/>
</dbReference>
<dbReference type="GO" id="GO:0008840">
    <property type="term" value="F:4-hydroxy-tetrahydrodipicolinate synthase activity"/>
    <property type="evidence" value="ECO:0007669"/>
    <property type="project" value="UniProtKB-EC"/>
</dbReference>
<evidence type="ECO:0000313" key="6">
    <source>
        <dbReference type="EMBL" id="MBB5848339.1"/>
    </source>
</evidence>
<dbReference type="PRINTS" id="PR00146">
    <property type="entry name" value="DHPICSNTHASE"/>
</dbReference>
<dbReference type="EC" id="4.3.3.7" evidence="6"/>
<feature type="active site" description="Proton donor/acceptor" evidence="4">
    <location>
        <position position="132"/>
    </location>
</feature>
<dbReference type="Gene3D" id="3.20.20.70">
    <property type="entry name" value="Aldolase class I"/>
    <property type="match status" value="1"/>
</dbReference>
<comment type="similarity">
    <text evidence="1 3">Belongs to the DapA family.</text>
</comment>
<dbReference type="PANTHER" id="PTHR12128:SF66">
    <property type="entry name" value="4-HYDROXY-2-OXOGLUTARATE ALDOLASE, MITOCHONDRIAL"/>
    <property type="match status" value="1"/>
</dbReference>
<dbReference type="PIRSF" id="PIRSF001365">
    <property type="entry name" value="DHDPS"/>
    <property type="match status" value="1"/>
</dbReference>
<dbReference type="SUPFAM" id="SSF51569">
    <property type="entry name" value="Aldolase"/>
    <property type="match status" value="1"/>
</dbReference>
<evidence type="ECO:0000256" key="2">
    <source>
        <dbReference type="ARBA" id="ARBA00023239"/>
    </source>
</evidence>
<keyword evidence="2 3" id="KW-0456">Lyase</keyword>
<dbReference type="AlphaFoldDB" id="A0A7W9N0K6"/>
<keyword evidence="7" id="KW-1185">Reference proteome</keyword>
<accession>A0A7W9N0K6</accession>
<feature type="active site" description="Schiff-base intermediate with substrate" evidence="4">
    <location>
        <position position="160"/>
    </location>
</feature>
<dbReference type="GO" id="GO:0005829">
    <property type="term" value="C:cytosol"/>
    <property type="evidence" value="ECO:0007669"/>
    <property type="project" value="TreeGrafter"/>
</dbReference>
<dbReference type="RefSeq" id="WP_184171386.1">
    <property type="nucleotide sequence ID" value="NZ_BAABAG010000015.1"/>
</dbReference>
<comment type="caution">
    <text evidence="6">The sequence shown here is derived from an EMBL/GenBank/DDBJ whole genome shotgun (WGS) entry which is preliminary data.</text>
</comment>
<evidence type="ECO:0000256" key="1">
    <source>
        <dbReference type="ARBA" id="ARBA00007592"/>
    </source>
</evidence>
<dbReference type="Pfam" id="PF00701">
    <property type="entry name" value="DHDPS"/>
    <property type="match status" value="1"/>
</dbReference>
<dbReference type="Proteomes" id="UP000567246">
    <property type="component" value="Unassembled WGS sequence"/>
</dbReference>
<dbReference type="InterPro" id="IPR002220">
    <property type="entry name" value="DapA-like"/>
</dbReference>
<sequence length="301" mass="30806">MEFPGLNAYLLTPLRDGRPDPGALERLAGRAVHAGVDAVAVLGSTGVGAYLGRADRAETVRRAVAAAGPVPVLAGVSALRTEDAVRHAEDAAAAGAAGLLLSAMTYQPLTEDEVVGLFADVGAATGLPVVLYDNPTTTHVAMTERMYTRVAAAAPVRDVKIPGRSEDDEAATRARVGRIRAALPPGTGVGISGDAVATAGLLAGCDAWHSVLGGTLPRTAASLTRDAAAADEALRDRARDATARLEPLWAMMRAHGSLRVMAAVAAHLGLADVDCLPRPLRPLAAGERGRCAAIVTELGLD</sequence>
<proteinExistence type="inferred from homology"/>
<feature type="binding site" evidence="5">
    <location>
        <position position="45"/>
    </location>
    <ligand>
        <name>pyruvate</name>
        <dbReference type="ChEBI" id="CHEBI:15361"/>
    </ligand>
</feature>
<protein>
    <submittedName>
        <fullName evidence="6">4-hydroxy-tetrahydrodipicolinate synthase</fullName>
        <ecNumber evidence="6">4.3.3.7</ecNumber>
    </submittedName>
</protein>
<dbReference type="PANTHER" id="PTHR12128">
    <property type="entry name" value="DIHYDRODIPICOLINATE SYNTHASE"/>
    <property type="match status" value="1"/>
</dbReference>
<dbReference type="SMART" id="SM01130">
    <property type="entry name" value="DHDPS"/>
    <property type="match status" value="1"/>
</dbReference>
<evidence type="ECO:0000256" key="4">
    <source>
        <dbReference type="PIRSR" id="PIRSR001365-1"/>
    </source>
</evidence>
<dbReference type="CDD" id="cd00408">
    <property type="entry name" value="DHDPS-like"/>
    <property type="match status" value="1"/>
</dbReference>
<evidence type="ECO:0000256" key="5">
    <source>
        <dbReference type="PIRSR" id="PIRSR001365-2"/>
    </source>
</evidence>
<organism evidence="6 7">
    <name type="scientific">Micrococcus endophyticus</name>
    <dbReference type="NCBI Taxonomy" id="455343"/>
    <lineage>
        <taxon>Bacteria</taxon>
        <taxon>Bacillati</taxon>
        <taxon>Actinomycetota</taxon>
        <taxon>Actinomycetes</taxon>
        <taxon>Micrococcales</taxon>
        <taxon>Micrococcaceae</taxon>
        <taxon>Micrococcus</taxon>
    </lineage>
</organism>